<keyword evidence="2" id="KW-1003">Cell membrane</keyword>
<dbReference type="RefSeq" id="WP_380318201.1">
    <property type="nucleotide sequence ID" value="NZ_JBHYPW010000006.1"/>
</dbReference>
<evidence type="ECO:0000313" key="9">
    <source>
        <dbReference type="Proteomes" id="UP001599542"/>
    </source>
</evidence>
<feature type="transmembrane region" description="Helical" evidence="7">
    <location>
        <begin position="132"/>
        <end position="150"/>
    </location>
</feature>
<evidence type="ECO:0000256" key="6">
    <source>
        <dbReference type="SAM" id="MobiDB-lite"/>
    </source>
</evidence>
<feature type="transmembrane region" description="Helical" evidence="7">
    <location>
        <begin position="338"/>
        <end position="359"/>
    </location>
</feature>
<feature type="transmembrane region" description="Helical" evidence="7">
    <location>
        <begin position="20"/>
        <end position="37"/>
    </location>
</feature>
<feature type="transmembrane region" description="Helical" evidence="7">
    <location>
        <begin position="244"/>
        <end position="269"/>
    </location>
</feature>
<sequence length="397" mass="40843">MSDAPRRPRTPLRRPAPRTAAAVLLVLVPACLPFYLSQFWLQTGLFAMAAVVAAIGLNVLTGAAGQLSMGHAFFLAVGAYGYTWMAGEPGRSGSVHLSGLGLPPLLAFALAAVLAGAVGGALSPISGRLRGMYLGIATLSLVFLGQYAMAQLTSVTGGYNGRSVTPMEILGLSFSDESPEGLTVLGVPFGAFERLWYFALVVVAAACWTARNLLRGRPGRALGALRDSEVAAAVMGVSPTRHRAAAFAVSSTFAGAAGALLALLFRRVVPEYFGLALSIDYLAMIVIGGLGTVAGAVTGAVLVTLLPQLLAHYADVLPLVGDPSAADTALGPVEAARYLYGAAVLLVLPLAPGGLAGLLRERLARPRRTPATPRTSSTPNTSNTSRTSSTSSKESLG</sequence>
<dbReference type="CDD" id="cd06581">
    <property type="entry name" value="TM_PBP1_LivM_like"/>
    <property type="match status" value="1"/>
</dbReference>
<gene>
    <name evidence="8" type="ORF">ACFW6T_26060</name>
</gene>
<keyword evidence="5 7" id="KW-0472">Membrane</keyword>
<keyword evidence="3 7" id="KW-0812">Transmembrane</keyword>
<comment type="caution">
    <text evidence="8">The sequence shown here is derived from an EMBL/GenBank/DDBJ whole genome shotgun (WGS) entry which is preliminary data.</text>
</comment>
<evidence type="ECO:0000256" key="2">
    <source>
        <dbReference type="ARBA" id="ARBA00022475"/>
    </source>
</evidence>
<dbReference type="InterPro" id="IPR001851">
    <property type="entry name" value="ABC_transp_permease"/>
</dbReference>
<evidence type="ECO:0000256" key="4">
    <source>
        <dbReference type="ARBA" id="ARBA00022989"/>
    </source>
</evidence>
<comment type="subcellular location">
    <subcellularLocation>
        <location evidence="1">Cell membrane</location>
        <topology evidence="1">Multi-pass membrane protein</topology>
    </subcellularLocation>
</comment>
<dbReference type="Pfam" id="PF02653">
    <property type="entry name" value="BPD_transp_2"/>
    <property type="match status" value="1"/>
</dbReference>
<evidence type="ECO:0000256" key="7">
    <source>
        <dbReference type="SAM" id="Phobius"/>
    </source>
</evidence>
<accession>A0ABW6GRR4</accession>
<evidence type="ECO:0000256" key="1">
    <source>
        <dbReference type="ARBA" id="ARBA00004651"/>
    </source>
</evidence>
<feature type="transmembrane region" description="Helical" evidence="7">
    <location>
        <begin position="43"/>
        <end position="60"/>
    </location>
</feature>
<keyword evidence="9" id="KW-1185">Reference proteome</keyword>
<proteinExistence type="predicted"/>
<feature type="compositionally biased region" description="Low complexity" evidence="6">
    <location>
        <begin position="369"/>
        <end position="397"/>
    </location>
</feature>
<protein>
    <submittedName>
        <fullName evidence="8">Branched-chain amino acid ABC transporter permease</fullName>
    </submittedName>
</protein>
<keyword evidence="4 7" id="KW-1133">Transmembrane helix</keyword>
<feature type="region of interest" description="Disordered" evidence="6">
    <location>
        <begin position="362"/>
        <end position="397"/>
    </location>
</feature>
<dbReference type="PANTHER" id="PTHR30482:SF5">
    <property type="entry name" value="ABC TRANSPORTER PERMEASE PROTEIN"/>
    <property type="match status" value="1"/>
</dbReference>
<dbReference type="EMBL" id="JBHYPX010000060">
    <property type="protein sequence ID" value="MFE1355457.1"/>
    <property type="molecule type" value="Genomic_DNA"/>
</dbReference>
<feature type="transmembrane region" description="Helical" evidence="7">
    <location>
        <begin position="105"/>
        <end position="125"/>
    </location>
</feature>
<dbReference type="Proteomes" id="UP001599542">
    <property type="component" value="Unassembled WGS sequence"/>
</dbReference>
<feature type="transmembrane region" description="Helical" evidence="7">
    <location>
        <begin position="281"/>
        <end position="306"/>
    </location>
</feature>
<feature type="transmembrane region" description="Helical" evidence="7">
    <location>
        <begin position="195"/>
        <end position="214"/>
    </location>
</feature>
<organism evidence="8 9">
    <name type="scientific">Kitasatospora phosalacinea</name>
    <dbReference type="NCBI Taxonomy" id="2065"/>
    <lineage>
        <taxon>Bacteria</taxon>
        <taxon>Bacillati</taxon>
        <taxon>Actinomycetota</taxon>
        <taxon>Actinomycetes</taxon>
        <taxon>Kitasatosporales</taxon>
        <taxon>Streptomycetaceae</taxon>
        <taxon>Kitasatospora</taxon>
    </lineage>
</organism>
<feature type="transmembrane region" description="Helical" evidence="7">
    <location>
        <begin position="67"/>
        <end position="85"/>
    </location>
</feature>
<dbReference type="InterPro" id="IPR043428">
    <property type="entry name" value="LivM-like"/>
</dbReference>
<evidence type="ECO:0000256" key="5">
    <source>
        <dbReference type="ARBA" id="ARBA00023136"/>
    </source>
</evidence>
<dbReference type="PANTHER" id="PTHR30482">
    <property type="entry name" value="HIGH-AFFINITY BRANCHED-CHAIN AMINO ACID TRANSPORT SYSTEM PERMEASE"/>
    <property type="match status" value="1"/>
</dbReference>
<name>A0ABW6GRR4_9ACTN</name>
<evidence type="ECO:0000313" key="8">
    <source>
        <dbReference type="EMBL" id="MFE1355457.1"/>
    </source>
</evidence>
<evidence type="ECO:0000256" key="3">
    <source>
        <dbReference type="ARBA" id="ARBA00022692"/>
    </source>
</evidence>
<reference evidence="8 9" key="1">
    <citation type="submission" date="2024-09" db="EMBL/GenBank/DDBJ databases">
        <title>The Natural Products Discovery Center: Release of the First 8490 Sequenced Strains for Exploring Actinobacteria Biosynthetic Diversity.</title>
        <authorList>
            <person name="Kalkreuter E."/>
            <person name="Kautsar S.A."/>
            <person name="Yang D."/>
            <person name="Bader C.D."/>
            <person name="Teijaro C.N."/>
            <person name="Fluegel L."/>
            <person name="Davis C.M."/>
            <person name="Simpson J.R."/>
            <person name="Lauterbach L."/>
            <person name="Steele A.D."/>
            <person name="Gui C."/>
            <person name="Meng S."/>
            <person name="Li G."/>
            <person name="Viehrig K."/>
            <person name="Ye F."/>
            <person name="Su P."/>
            <person name="Kiefer A.F."/>
            <person name="Nichols A."/>
            <person name="Cepeda A.J."/>
            <person name="Yan W."/>
            <person name="Fan B."/>
            <person name="Jiang Y."/>
            <person name="Adhikari A."/>
            <person name="Zheng C.-J."/>
            <person name="Schuster L."/>
            <person name="Cowan T.M."/>
            <person name="Smanski M.J."/>
            <person name="Chevrette M.G."/>
            <person name="De Carvalho L.P.S."/>
            <person name="Shen B."/>
        </authorList>
    </citation>
    <scope>NUCLEOTIDE SEQUENCE [LARGE SCALE GENOMIC DNA]</scope>
    <source>
        <strain evidence="8 9">NPDC058753</strain>
    </source>
</reference>